<reference evidence="1" key="1">
    <citation type="journal article" date="2014" name="Front. Microbiol.">
        <title>High frequency of phylogenetically diverse reductive dehalogenase-homologous genes in deep subseafloor sedimentary metagenomes.</title>
        <authorList>
            <person name="Kawai M."/>
            <person name="Futagami T."/>
            <person name="Toyoda A."/>
            <person name="Takaki Y."/>
            <person name="Nishi S."/>
            <person name="Hori S."/>
            <person name="Arai W."/>
            <person name="Tsubouchi T."/>
            <person name="Morono Y."/>
            <person name="Uchiyama I."/>
            <person name="Ito T."/>
            <person name="Fujiyama A."/>
            <person name="Inagaki F."/>
            <person name="Takami H."/>
        </authorList>
    </citation>
    <scope>NUCLEOTIDE SEQUENCE</scope>
    <source>
        <strain evidence="1">Expedition CK06-06</strain>
    </source>
</reference>
<accession>X1UZG0</accession>
<feature type="non-terminal residue" evidence="1">
    <location>
        <position position="104"/>
    </location>
</feature>
<evidence type="ECO:0000313" key="1">
    <source>
        <dbReference type="EMBL" id="GAJ22844.1"/>
    </source>
</evidence>
<protein>
    <submittedName>
        <fullName evidence="1">Uncharacterized protein</fullName>
    </submittedName>
</protein>
<sequence length="104" mass="12507">DLMDFVFRVPPEVRAGDKILYTKGLFKRFPDLAAIPWQKTGLPIGTNKNIQRIYHYYQSGRLRVNRLLQMIGSSFLFKDHRDYADYDNWMRNNTELREYIYNIV</sequence>
<proteinExistence type="predicted"/>
<name>X1UZG0_9ZZZZ</name>
<feature type="non-terminal residue" evidence="1">
    <location>
        <position position="1"/>
    </location>
</feature>
<dbReference type="EMBL" id="BARW01041162">
    <property type="protein sequence ID" value="GAJ22844.1"/>
    <property type="molecule type" value="Genomic_DNA"/>
</dbReference>
<comment type="caution">
    <text evidence="1">The sequence shown here is derived from an EMBL/GenBank/DDBJ whole genome shotgun (WGS) entry which is preliminary data.</text>
</comment>
<dbReference type="AlphaFoldDB" id="X1UZG0"/>
<gene>
    <name evidence="1" type="ORF">S12H4_61798</name>
</gene>
<organism evidence="1">
    <name type="scientific">marine sediment metagenome</name>
    <dbReference type="NCBI Taxonomy" id="412755"/>
    <lineage>
        <taxon>unclassified sequences</taxon>
        <taxon>metagenomes</taxon>
        <taxon>ecological metagenomes</taxon>
    </lineage>
</organism>